<evidence type="ECO:0000313" key="3">
    <source>
        <dbReference type="Proteomes" id="UP000800094"/>
    </source>
</evidence>
<sequence>MIRHLFHPRNAQAALDRLLNADVDASVFVTMCMADEPPAVEEKSVAEIMNDPLRLLVRNPNKGIYLKLEAARYYKKHMLDIVAGREQKRLQQCGGISDIEIERLLQPWKLNYMLNQAICLDPAFKLMLSPLPATVLSEQLGRTILEVDLGDEPFSDHLPYSLGLLPASQWMNNMVRIAIRLACAQKGLLQHTYGLTVADLRSLTDEVLGAAVLRATGLGWAILQWFKTPIPKYILATILGKEVEELKERSGSGKRGREDLHSSDGERRDEAKKARVENAHADEDILVGAKVSIHLRKICQGVCNRSAWACRVFIY</sequence>
<dbReference type="RefSeq" id="XP_033680440.1">
    <property type="nucleotide sequence ID" value="XM_033836213.1"/>
</dbReference>
<accession>A0A6A6I537</accession>
<evidence type="ECO:0000256" key="1">
    <source>
        <dbReference type="SAM" id="MobiDB-lite"/>
    </source>
</evidence>
<proteinExistence type="predicted"/>
<reference evidence="2" key="1">
    <citation type="journal article" date="2020" name="Stud. Mycol.">
        <title>101 Dothideomycetes genomes: a test case for predicting lifestyles and emergence of pathogens.</title>
        <authorList>
            <person name="Haridas S."/>
            <person name="Albert R."/>
            <person name="Binder M."/>
            <person name="Bloem J."/>
            <person name="Labutti K."/>
            <person name="Salamov A."/>
            <person name="Andreopoulos B."/>
            <person name="Baker S."/>
            <person name="Barry K."/>
            <person name="Bills G."/>
            <person name="Bluhm B."/>
            <person name="Cannon C."/>
            <person name="Castanera R."/>
            <person name="Culley D."/>
            <person name="Daum C."/>
            <person name="Ezra D."/>
            <person name="Gonzalez J."/>
            <person name="Henrissat B."/>
            <person name="Kuo A."/>
            <person name="Liang C."/>
            <person name="Lipzen A."/>
            <person name="Lutzoni F."/>
            <person name="Magnuson J."/>
            <person name="Mondo S."/>
            <person name="Nolan M."/>
            <person name="Ohm R."/>
            <person name="Pangilinan J."/>
            <person name="Park H.-J."/>
            <person name="Ramirez L."/>
            <person name="Alfaro M."/>
            <person name="Sun H."/>
            <person name="Tritt A."/>
            <person name="Yoshinaga Y."/>
            <person name="Zwiers L.-H."/>
            <person name="Turgeon B."/>
            <person name="Goodwin S."/>
            <person name="Spatafora J."/>
            <person name="Crous P."/>
            <person name="Grigoriev I."/>
        </authorList>
    </citation>
    <scope>NUCLEOTIDE SEQUENCE</scope>
    <source>
        <strain evidence="2">CBS 122368</strain>
    </source>
</reference>
<organism evidence="2 3">
    <name type="scientific">Trematosphaeria pertusa</name>
    <dbReference type="NCBI Taxonomy" id="390896"/>
    <lineage>
        <taxon>Eukaryota</taxon>
        <taxon>Fungi</taxon>
        <taxon>Dikarya</taxon>
        <taxon>Ascomycota</taxon>
        <taxon>Pezizomycotina</taxon>
        <taxon>Dothideomycetes</taxon>
        <taxon>Pleosporomycetidae</taxon>
        <taxon>Pleosporales</taxon>
        <taxon>Massarineae</taxon>
        <taxon>Trematosphaeriaceae</taxon>
        <taxon>Trematosphaeria</taxon>
    </lineage>
</organism>
<name>A0A6A6I537_9PLEO</name>
<keyword evidence="3" id="KW-1185">Reference proteome</keyword>
<dbReference type="GeneID" id="54589543"/>
<dbReference type="AlphaFoldDB" id="A0A6A6I537"/>
<protein>
    <submittedName>
        <fullName evidence="2">Uncharacterized protein</fullName>
    </submittedName>
</protein>
<evidence type="ECO:0000313" key="2">
    <source>
        <dbReference type="EMBL" id="KAF2245436.1"/>
    </source>
</evidence>
<dbReference type="EMBL" id="ML987200">
    <property type="protein sequence ID" value="KAF2245436.1"/>
    <property type="molecule type" value="Genomic_DNA"/>
</dbReference>
<feature type="region of interest" description="Disordered" evidence="1">
    <location>
        <begin position="249"/>
        <end position="276"/>
    </location>
</feature>
<gene>
    <name evidence="2" type="ORF">BU26DRAFT_68499</name>
</gene>
<dbReference type="Proteomes" id="UP000800094">
    <property type="component" value="Unassembled WGS sequence"/>
</dbReference>